<gene>
    <name evidence="4" type="ORF">CAC42_1078</name>
</gene>
<dbReference type="InterPro" id="IPR016098">
    <property type="entry name" value="CAP/MinC_C"/>
</dbReference>
<dbReference type="InParanoid" id="A0A2K1R1W6"/>
<evidence type="ECO:0000259" key="3">
    <source>
        <dbReference type="PROSITE" id="PS51329"/>
    </source>
</evidence>
<keyword evidence="5" id="KW-1185">Reference proteome</keyword>
<feature type="compositionally biased region" description="Polar residues" evidence="2">
    <location>
        <begin position="123"/>
        <end position="134"/>
    </location>
</feature>
<dbReference type="GO" id="GO:0005737">
    <property type="term" value="C:cytoplasm"/>
    <property type="evidence" value="ECO:0007669"/>
    <property type="project" value="TreeGrafter"/>
</dbReference>
<dbReference type="GO" id="GO:0007021">
    <property type="term" value="P:tubulin complex assembly"/>
    <property type="evidence" value="ECO:0007669"/>
    <property type="project" value="TreeGrafter"/>
</dbReference>
<comment type="caution">
    <text evidence="4">The sequence shown here is derived from an EMBL/GenBank/DDBJ whole genome shotgun (WGS) entry which is preliminary data.</text>
</comment>
<dbReference type="STRING" id="2082308.A0A2K1R1W6"/>
<dbReference type="GO" id="GO:0007023">
    <property type="term" value="P:post-chaperonin tubulin folding pathway"/>
    <property type="evidence" value="ECO:0007669"/>
    <property type="project" value="InterPro"/>
</dbReference>
<evidence type="ECO:0000256" key="1">
    <source>
        <dbReference type="ARBA" id="ARBA00008848"/>
    </source>
</evidence>
<dbReference type="PROSITE" id="PS51329">
    <property type="entry name" value="C_CAP_COFACTOR_C"/>
    <property type="match status" value="1"/>
</dbReference>
<dbReference type="OrthoDB" id="194775at2759"/>
<comment type="similarity">
    <text evidence="1">Belongs to the TBCC family.</text>
</comment>
<dbReference type="EMBL" id="NKHZ01000011">
    <property type="protein sequence ID" value="PNS21299.1"/>
    <property type="molecule type" value="Genomic_DNA"/>
</dbReference>
<evidence type="ECO:0000256" key="2">
    <source>
        <dbReference type="SAM" id="MobiDB-lite"/>
    </source>
</evidence>
<accession>A0A2K1R1W6</accession>
<dbReference type="PANTHER" id="PTHR15139:SF0">
    <property type="entry name" value="TUBULIN-SPECIFIC CHAPERONE C"/>
    <property type="match status" value="1"/>
</dbReference>
<proteinExistence type="inferred from homology"/>
<name>A0A2K1R1W6_9PEZI</name>
<dbReference type="InterPro" id="IPR027684">
    <property type="entry name" value="TBCC"/>
</dbReference>
<dbReference type="Pfam" id="PF07986">
    <property type="entry name" value="TBCC"/>
    <property type="match status" value="1"/>
</dbReference>
<protein>
    <recommendedName>
        <fullName evidence="3">C-CAP/cofactor C-like domain-containing protein</fullName>
    </recommendedName>
</protein>
<feature type="region of interest" description="Disordered" evidence="2">
    <location>
        <begin position="111"/>
        <end position="159"/>
    </location>
</feature>
<dbReference type="InterPro" id="IPR017901">
    <property type="entry name" value="C-CAP_CF_C-like"/>
</dbReference>
<organism evidence="4 5">
    <name type="scientific">Sphaceloma murrayae</name>
    <dbReference type="NCBI Taxonomy" id="2082308"/>
    <lineage>
        <taxon>Eukaryota</taxon>
        <taxon>Fungi</taxon>
        <taxon>Dikarya</taxon>
        <taxon>Ascomycota</taxon>
        <taxon>Pezizomycotina</taxon>
        <taxon>Dothideomycetes</taxon>
        <taxon>Dothideomycetidae</taxon>
        <taxon>Myriangiales</taxon>
        <taxon>Elsinoaceae</taxon>
        <taxon>Sphaceloma</taxon>
    </lineage>
</organism>
<sequence length="387" mass="42376">MSNSAVTEQAAVLKLFQTLATSVRSALSELDKAQQSKTFSKGDSATLENAIKTLAELTRLRDQCVATAPPHTQKTLDETVKSLTLDVNSVKAKTKPRTAFSFKKKPVTPEVLNVVTQPPPPSSNKAQETLSTSTSDHDPCNVIPDNPEPAFPTSSSGSIRRPSFSSIPFRISNQNDLHLSLPDTASTSLKAGTLLSLENCVINLYLPTADNSTAKTKQTVPTDEHAISTPQDSVSFNQVRNDSSLSTLHAKSISRSVLLLGRVHGAVHLTRLTRCTVVVSCRQFRMHESDDVDIHLWCGSDPIIENCSNVNFGPLPEAFTSGGERTEGGGRWREVKDFNWVGAGESPNWRALRDDEGVDEAMWCKIRDDEIARPEVLGLVKRQRMEQ</sequence>
<dbReference type="Gene3D" id="2.160.20.70">
    <property type="match status" value="1"/>
</dbReference>
<evidence type="ECO:0000313" key="4">
    <source>
        <dbReference type="EMBL" id="PNS21299.1"/>
    </source>
</evidence>
<dbReference type="Proteomes" id="UP000243797">
    <property type="component" value="Unassembled WGS sequence"/>
</dbReference>
<dbReference type="AlphaFoldDB" id="A0A2K1R1W6"/>
<evidence type="ECO:0000313" key="5">
    <source>
        <dbReference type="Proteomes" id="UP000243797"/>
    </source>
</evidence>
<reference evidence="4 5" key="1">
    <citation type="submission" date="2017-06" db="EMBL/GenBank/DDBJ databases">
        <title>Draft genome sequence of a variant of Elsinoe murrayae.</title>
        <authorList>
            <person name="Cheng Q."/>
        </authorList>
    </citation>
    <scope>NUCLEOTIDE SEQUENCE [LARGE SCALE GENOMIC DNA]</scope>
    <source>
        <strain evidence="4 5">CQ-2017a</strain>
    </source>
</reference>
<dbReference type="InterPro" id="IPR012945">
    <property type="entry name" value="Tubulin-bd_cofactor_C_dom"/>
</dbReference>
<dbReference type="PANTHER" id="PTHR15139">
    <property type="entry name" value="TUBULIN FOLDING COFACTOR C"/>
    <property type="match status" value="1"/>
</dbReference>
<feature type="domain" description="C-CAP/cofactor C-like" evidence="3">
    <location>
        <begin position="221"/>
        <end position="340"/>
    </location>
</feature>